<protein>
    <recommendedName>
        <fullName evidence="5">Carrier domain-containing protein</fullName>
    </recommendedName>
</protein>
<feature type="domain" description="Carrier" evidence="5">
    <location>
        <begin position="869"/>
        <end position="944"/>
    </location>
</feature>
<dbReference type="PROSITE" id="PS50075">
    <property type="entry name" value="CARRIER"/>
    <property type="match status" value="1"/>
</dbReference>
<dbReference type="SUPFAM" id="SSF53335">
    <property type="entry name" value="S-adenosyl-L-methionine-dependent methyltransferases"/>
    <property type="match status" value="1"/>
</dbReference>
<dbReference type="Gene3D" id="3.40.50.1820">
    <property type="entry name" value="alpha/beta hydrolase"/>
    <property type="match status" value="1"/>
</dbReference>
<dbReference type="SUPFAM" id="SSF53474">
    <property type="entry name" value="alpha/beta-Hydrolases"/>
    <property type="match status" value="1"/>
</dbReference>
<dbReference type="EMBL" id="BLVO01000016">
    <property type="protein sequence ID" value="GFM34918.1"/>
    <property type="molecule type" value="Genomic_DNA"/>
</dbReference>
<dbReference type="InterPro" id="IPR009081">
    <property type="entry name" value="PP-bd_ACP"/>
</dbReference>
<evidence type="ECO:0000313" key="7">
    <source>
        <dbReference type="Proteomes" id="UP000503840"/>
    </source>
</evidence>
<sequence length="1220" mass="132966">MMKISDLKFGIPAAPGSQSVRPEASRPEAAGGGTSGKAAAGSTAGTCPQEEASLESLFMDVATRHPERTALACDEGAMTFAELEAFSASVARFIAARFVTARFSEAGECGPEAVVGVLCRRGSLYLAAALGIMRAGAVYVPVEREQPVTRQEAMLEPACLLITDSHCLREAEELRYRLPQIAHILCIDVDNIAGVREKSTELSSTAYWEHVTEAAPDRGWIRYLHGDTFPAAVLEEMAAGILAKGALAGKAQRRVLDIGSGAGVVAGKLCAAATHYTAVEFSRIELDRLEKLPVAGDVKLHQMGAEDIRFLEGAEYDLIVLNGVVENFPGYTYLRRVLDHAVGLLAPDGILLVGAVRDMAKRESFRETLKELLREPDSSGASGVSGVSGTLGGSGDGAQEDVTNNVADDVANTTRRLHAGLLRLDASEELWLPECFFTEWAAESSVPVAVEISRTAISDVELSDFRFDVVIRKQGTPAQACRPVRFARGDLDTHHGSRSGTPLPTCRPEQAAYIVYTSGSTGVPKGVVVEHRHLMHILRALKPLSGDTRYAALVAPLSFDASIQQIAVSLFCGNPLYILSDAERKNPAALCECARKHGIDLCDMTPAFFNVLVEYLAERNQPLPMSRILLAGEILRPDTIRKFYAVPGNENVVLYNVYGPTECTVDTTAFRIDSTNYRDFSAYPIGYPLEGCEVTIRDRKNMPLPDSVTGEIWISGAGVSRGYRNVPEPNAFTVLDGERCYRTGDYGYTRGGLLFYMGREDQQVKIRGNRVELGEVENAIAGFPGVKQVAVVADVFRTGEEKALAAYVVGNVDSNALRDYLGQLLPSFCVPAYIVPMVELPFNINRKVDRKALPSPLGSGNVSAVRGRKPHGPVEEALAGIWRRLLGVEVTDAEASFFNLGGHSILAVRLIALIEKELHVHLTVSELFANPTIARLASFFEGRIAVQDSPVIKLCHCEGGKNIFLFHPVGGSVFCYSALADLLSHRFTVYAVEAAGFRSERNTLNTELHRVEDLAGYYLDEILKVETRDIIFGGWSFGGLLAYETACLFGRKGGQTGNILVLDTVADNSKAKQMAAKDDMELLKWMLQDALDFDEAVLRSLPRDEKLDYLVSCGEKTGLLPFGFSSAQMANLLHTYRSNAIAAARYDNPTRSERNILLIRALDYSSNPMMVDDDIYQGWSAFLREENITLKWTEGTHESMLSPGLAGNIANHILEYLSHE</sequence>
<feature type="compositionally biased region" description="Low complexity" evidence="4">
    <location>
        <begin position="36"/>
        <end position="45"/>
    </location>
</feature>
<dbReference type="FunFam" id="1.10.1200.10:FF:000016">
    <property type="entry name" value="Non-ribosomal peptide synthase"/>
    <property type="match status" value="1"/>
</dbReference>
<dbReference type="Pfam" id="PF00550">
    <property type="entry name" value="PP-binding"/>
    <property type="match status" value="1"/>
</dbReference>
<evidence type="ECO:0000313" key="6">
    <source>
        <dbReference type="EMBL" id="GFM34918.1"/>
    </source>
</evidence>
<dbReference type="CDD" id="cd05930">
    <property type="entry name" value="A_NRPS"/>
    <property type="match status" value="1"/>
</dbReference>
<dbReference type="Gene3D" id="3.30.300.30">
    <property type="match status" value="1"/>
</dbReference>
<dbReference type="InterPro" id="IPR020806">
    <property type="entry name" value="PKS_PP-bd"/>
</dbReference>
<evidence type="ECO:0000256" key="4">
    <source>
        <dbReference type="SAM" id="MobiDB-lite"/>
    </source>
</evidence>
<dbReference type="PROSITE" id="PS00455">
    <property type="entry name" value="AMP_BINDING"/>
    <property type="match status" value="1"/>
</dbReference>
<dbReference type="Gene3D" id="3.40.50.12780">
    <property type="entry name" value="N-terminal domain of ligase-like"/>
    <property type="match status" value="2"/>
</dbReference>
<dbReference type="InterPro" id="IPR045851">
    <property type="entry name" value="AMP-bd_C_sf"/>
</dbReference>
<organism evidence="6 7">
    <name type="scientific">Desulfovibrio subterraneus</name>
    <dbReference type="NCBI Taxonomy" id="2718620"/>
    <lineage>
        <taxon>Bacteria</taxon>
        <taxon>Pseudomonadati</taxon>
        <taxon>Thermodesulfobacteriota</taxon>
        <taxon>Desulfovibrionia</taxon>
        <taxon>Desulfovibrionales</taxon>
        <taxon>Desulfovibrionaceae</taxon>
        <taxon>Desulfovibrio</taxon>
    </lineage>
</organism>
<dbReference type="SUPFAM" id="SSF47336">
    <property type="entry name" value="ACP-like"/>
    <property type="match status" value="1"/>
</dbReference>
<dbReference type="Pfam" id="PF13193">
    <property type="entry name" value="AMP-binding_C"/>
    <property type="match status" value="1"/>
</dbReference>
<comment type="caution">
    <text evidence="6">The sequence shown here is derived from an EMBL/GenBank/DDBJ whole genome shotgun (WGS) entry which is preliminary data.</text>
</comment>
<dbReference type="InterPro" id="IPR042099">
    <property type="entry name" value="ANL_N_sf"/>
</dbReference>
<dbReference type="Gene3D" id="1.10.1200.10">
    <property type="entry name" value="ACP-like"/>
    <property type="match status" value="1"/>
</dbReference>
<dbReference type="CDD" id="cd02440">
    <property type="entry name" value="AdoMet_MTases"/>
    <property type="match status" value="1"/>
</dbReference>
<name>A0A7J0BMT0_9BACT</name>
<dbReference type="InterPro" id="IPR020845">
    <property type="entry name" value="AMP-binding_CS"/>
</dbReference>
<dbReference type="Pfam" id="PF00501">
    <property type="entry name" value="AMP-binding"/>
    <property type="match status" value="2"/>
</dbReference>
<evidence type="ECO:0000256" key="2">
    <source>
        <dbReference type="ARBA" id="ARBA00022553"/>
    </source>
</evidence>
<evidence type="ECO:0000259" key="5">
    <source>
        <dbReference type="PROSITE" id="PS50075"/>
    </source>
</evidence>
<gene>
    <name evidence="6" type="ORF">DSM101010T_32830</name>
</gene>
<accession>A0A7J0BMT0</accession>
<dbReference type="InterPro" id="IPR029063">
    <property type="entry name" value="SAM-dependent_MTases_sf"/>
</dbReference>
<dbReference type="GO" id="GO:0044550">
    <property type="term" value="P:secondary metabolite biosynthetic process"/>
    <property type="evidence" value="ECO:0007669"/>
    <property type="project" value="TreeGrafter"/>
</dbReference>
<dbReference type="InterPro" id="IPR000873">
    <property type="entry name" value="AMP-dep_synth/lig_dom"/>
</dbReference>
<keyword evidence="7" id="KW-1185">Reference proteome</keyword>
<dbReference type="PANTHER" id="PTHR45527">
    <property type="entry name" value="NONRIBOSOMAL PEPTIDE SYNTHETASE"/>
    <property type="match status" value="1"/>
</dbReference>
<keyword evidence="3" id="KW-0677">Repeat</keyword>
<dbReference type="Pfam" id="PF08242">
    <property type="entry name" value="Methyltransf_12"/>
    <property type="match status" value="1"/>
</dbReference>
<dbReference type="SMART" id="SM00823">
    <property type="entry name" value="PKS_PP"/>
    <property type="match status" value="1"/>
</dbReference>
<dbReference type="GO" id="GO:0031177">
    <property type="term" value="F:phosphopantetheine binding"/>
    <property type="evidence" value="ECO:0007669"/>
    <property type="project" value="InterPro"/>
</dbReference>
<dbReference type="GO" id="GO:0072330">
    <property type="term" value="P:monocarboxylic acid biosynthetic process"/>
    <property type="evidence" value="ECO:0007669"/>
    <property type="project" value="UniProtKB-ARBA"/>
</dbReference>
<dbReference type="PANTHER" id="PTHR45527:SF1">
    <property type="entry name" value="FATTY ACID SYNTHASE"/>
    <property type="match status" value="1"/>
</dbReference>
<keyword evidence="2" id="KW-0597">Phosphoprotein</keyword>
<evidence type="ECO:0000256" key="1">
    <source>
        <dbReference type="ARBA" id="ARBA00022450"/>
    </source>
</evidence>
<dbReference type="SUPFAM" id="SSF56801">
    <property type="entry name" value="Acetyl-CoA synthetase-like"/>
    <property type="match status" value="1"/>
</dbReference>
<dbReference type="Proteomes" id="UP000503840">
    <property type="component" value="Unassembled WGS sequence"/>
</dbReference>
<dbReference type="InterPro" id="IPR025110">
    <property type="entry name" value="AMP-bd_C"/>
</dbReference>
<dbReference type="AlphaFoldDB" id="A0A7J0BMT0"/>
<dbReference type="InterPro" id="IPR013217">
    <property type="entry name" value="Methyltransf_12"/>
</dbReference>
<dbReference type="GO" id="GO:0005737">
    <property type="term" value="C:cytoplasm"/>
    <property type="evidence" value="ECO:0007669"/>
    <property type="project" value="TreeGrafter"/>
</dbReference>
<dbReference type="RefSeq" id="WP_174406566.1">
    <property type="nucleotide sequence ID" value="NZ_BLVO01000016.1"/>
</dbReference>
<dbReference type="InterPro" id="IPR029058">
    <property type="entry name" value="AB_hydrolase_fold"/>
</dbReference>
<dbReference type="Pfam" id="PF00975">
    <property type="entry name" value="Thioesterase"/>
    <property type="match status" value="1"/>
</dbReference>
<dbReference type="GO" id="GO:0043041">
    <property type="term" value="P:amino acid activation for nonribosomal peptide biosynthetic process"/>
    <property type="evidence" value="ECO:0007669"/>
    <property type="project" value="TreeGrafter"/>
</dbReference>
<feature type="compositionally biased region" description="Low complexity" evidence="4">
    <location>
        <begin position="378"/>
        <end position="388"/>
    </location>
</feature>
<dbReference type="InterPro" id="IPR036736">
    <property type="entry name" value="ACP-like_sf"/>
</dbReference>
<feature type="region of interest" description="Disordered" evidence="4">
    <location>
        <begin position="1"/>
        <end position="45"/>
    </location>
</feature>
<feature type="region of interest" description="Disordered" evidence="4">
    <location>
        <begin position="374"/>
        <end position="402"/>
    </location>
</feature>
<evidence type="ECO:0000256" key="3">
    <source>
        <dbReference type="ARBA" id="ARBA00022737"/>
    </source>
</evidence>
<dbReference type="Gene3D" id="3.40.50.150">
    <property type="entry name" value="Vaccinia Virus protein VP39"/>
    <property type="match status" value="1"/>
</dbReference>
<dbReference type="InterPro" id="IPR001031">
    <property type="entry name" value="Thioesterase"/>
</dbReference>
<proteinExistence type="predicted"/>
<keyword evidence="1" id="KW-0596">Phosphopantetheine</keyword>
<reference evidence="6 7" key="1">
    <citation type="submission" date="2020-05" db="EMBL/GenBank/DDBJ databases">
        <title>Draft genome sequence of Desulfovibrio sp. strain HN2T.</title>
        <authorList>
            <person name="Ueno A."/>
            <person name="Tamazawa S."/>
            <person name="Tamamura S."/>
            <person name="Murakami T."/>
            <person name="Kiyama T."/>
            <person name="Inomata H."/>
            <person name="Amano Y."/>
            <person name="Miyakawa K."/>
            <person name="Tamaki H."/>
            <person name="Naganuma T."/>
            <person name="Kaneko K."/>
        </authorList>
    </citation>
    <scope>NUCLEOTIDE SEQUENCE [LARGE SCALE GENOMIC DNA]</scope>
    <source>
        <strain evidence="6 7">HN2</strain>
    </source>
</reference>